<evidence type="ECO:0000256" key="6">
    <source>
        <dbReference type="SAM" id="SignalP"/>
    </source>
</evidence>
<feature type="domain" description="SLH" evidence="7">
    <location>
        <begin position="607"/>
        <end position="670"/>
    </location>
</feature>
<evidence type="ECO:0000259" key="7">
    <source>
        <dbReference type="PROSITE" id="PS51272"/>
    </source>
</evidence>
<dbReference type="SUPFAM" id="SSF52743">
    <property type="entry name" value="Subtilisin-like"/>
    <property type="match status" value="1"/>
</dbReference>
<feature type="active site" description="Charge relay system" evidence="5">
    <location>
        <position position="154"/>
    </location>
</feature>
<dbReference type="InterPro" id="IPR036852">
    <property type="entry name" value="Peptidase_S8/S53_dom_sf"/>
</dbReference>
<comment type="similarity">
    <text evidence="1 5">Belongs to the peptidase S8 family.</text>
</comment>
<dbReference type="PANTHER" id="PTHR43806">
    <property type="entry name" value="PEPTIDASE S8"/>
    <property type="match status" value="1"/>
</dbReference>
<name>A0ABT0GIL8_9GAMM</name>
<dbReference type="InterPro" id="IPR022398">
    <property type="entry name" value="Peptidase_S8_His-AS"/>
</dbReference>
<evidence type="ECO:0000256" key="4">
    <source>
        <dbReference type="ARBA" id="ARBA00022825"/>
    </source>
</evidence>
<accession>A0ABT0GIL8</accession>
<dbReference type="InterPro" id="IPR000209">
    <property type="entry name" value="Peptidase_S8/S53_dom"/>
</dbReference>
<evidence type="ECO:0000313" key="8">
    <source>
        <dbReference type="EMBL" id="MCK7594401.1"/>
    </source>
</evidence>
<dbReference type="PROSITE" id="PS51272">
    <property type="entry name" value="SLH"/>
    <property type="match status" value="1"/>
</dbReference>
<dbReference type="Gene3D" id="3.40.50.200">
    <property type="entry name" value="Peptidase S8/S53 domain"/>
    <property type="match status" value="1"/>
</dbReference>
<dbReference type="EMBL" id="JALNMH010000009">
    <property type="protein sequence ID" value="MCK7594401.1"/>
    <property type="molecule type" value="Genomic_DNA"/>
</dbReference>
<dbReference type="Pfam" id="PF00395">
    <property type="entry name" value="SLH"/>
    <property type="match status" value="1"/>
</dbReference>
<dbReference type="InterPro" id="IPR023828">
    <property type="entry name" value="Peptidase_S8_Ser-AS"/>
</dbReference>
<organism evidence="8 9">
    <name type="scientific">Pseudomarimonas salicorniae</name>
    <dbReference type="NCBI Taxonomy" id="2933270"/>
    <lineage>
        <taxon>Bacteria</taxon>
        <taxon>Pseudomonadati</taxon>
        <taxon>Pseudomonadota</taxon>
        <taxon>Gammaproteobacteria</taxon>
        <taxon>Lysobacterales</taxon>
        <taxon>Lysobacteraceae</taxon>
        <taxon>Pseudomarimonas</taxon>
    </lineage>
</organism>
<feature type="signal peptide" evidence="6">
    <location>
        <begin position="1"/>
        <end position="29"/>
    </location>
</feature>
<evidence type="ECO:0000256" key="1">
    <source>
        <dbReference type="ARBA" id="ARBA00011073"/>
    </source>
</evidence>
<protein>
    <submittedName>
        <fullName evidence="8">S8 family serine peptidase</fullName>
    </submittedName>
</protein>
<sequence>MSESPRHSPVRRRLVLSLAALLTSQVALADADIGLDLSQRLRSALPTEELEVVISYGHSGPLSAEQVADLAALGIERGVTMRSLPIAGALATPAEIAAIAQRDDVVSIHLNAPLRYFNNEARQLTGAARVAERPQEFNRAVPYSGQGVTVVVNDSGIDATNPDLRFGSHVVENVQAAANLAAYSGLLPISYVEGQPNTDTGSGHGTHCAGTIGGTGAGSNGLHRGVAPGADLVGYGSGGVLLILDAVGGIDYAVHNQFRFDHPIRVVSNSWGSSGRFDPTNPVNIATYEAYKRGIINVFAAGNDGPGEDTHNPYAQAPWVISVGASEKDAVLTDFSSRGKRGESGSFSMPDGSQWTYYNEPTIVAPGVDIISTRALSGTLPLLSAETDAALIAPNHLPYYTVSSGTSMATPHVSGVIALMLEANPDLTPSQVRDLLERTATNMGGRLEWEAGAGHLNAYAAVAAAAGLRSDYGATVNARRSFNANAQLAGGSSFPFELTFLPVGESEVMRFEVGPQTAWVAARAEVDANTVALVLTDPEGNRYGSSITLPLLGSTAVTGGPGVPGTWTLSVRGIGSVSGVALDPLRLTNGYALPGPVEGEVSFLDSAGFTGMDDVGSHPARGAIEYAVSYRLVDGHSDRKFRPDSVLKRSDLARYLVMGANVRQALPLNGQPSFSDLSTSHAAYPFAEAAVASAAPLRDLSQTQDGVIRLLGGQFKPGSDVLRYDLAYALVQSLGLQQAARDFSGPISVQYGDQRITLSDDALIPADLRGYVQLALDAGVVDARFSLVQGPFDLQPTVRAAFEGSGKVTRAAYAVAAGRFHQQFLSATD</sequence>
<evidence type="ECO:0000256" key="2">
    <source>
        <dbReference type="ARBA" id="ARBA00022670"/>
    </source>
</evidence>
<keyword evidence="4 5" id="KW-0720">Serine protease</keyword>
<keyword evidence="6" id="KW-0732">Signal</keyword>
<dbReference type="InterPro" id="IPR015500">
    <property type="entry name" value="Peptidase_S8_subtilisin-rel"/>
</dbReference>
<dbReference type="PROSITE" id="PS00138">
    <property type="entry name" value="SUBTILASE_SER"/>
    <property type="match status" value="1"/>
</dbReference>
<feature type="active site" description="Charge relay system" evidence="5">
    <location>
        <position position="204"/>
    </location>
</feature>
<dbReference type="Proteomes" id="UP001431449">
    <property type="component" value="Unassembled WGS sequence"/>
</dbReference>
<reference evidence="8" key="1">
    <citation type="submission" date="2022-04" db="EMBL/GenBank/DDBJ databases">
        <title>Lysobacter sp. CAU 1642 isolated from sea sand.</title>
        <authorList>
            <person name="Kim W."/>
        </authorList>
    </citation>
    <scope>NUCLEOTIDE SEQUENCE</scope>
    <source>
        <strain evidence="8">CAU 1642</strain>
    </source>
</reference>
<evidence type="ECO:0000256" key="3">
    <source>
        <dbReference type="ARBA" id="ARBA00022801"/>
    </source>
</evidence>
<keyword evidence="3 5" id="KW-0378">Hydrolase</keyword>
<dbReference type="PROSITE" id="PS51892">
    <property type="entry name" value="SUBTILASE"/>
    <property type="match status" value="1"/>
</dbReference>
<proteinExistence type="inferred from homology"/>
<feature type="active site" description="Charge relay system" evidence="5">
    <location>
        <position position="407"/>
    </location>
</feature>
<dbReference type="Pfam" id="PF00082">
    <property type="entry name" value="Peptidase_S8"/>
    <property type="match status" value="1"/>
</dbReference>
<keyword evidence="9" id="KW-1185">Reference proteome</keyword>
<dbReference type="InterPro" id="IPR050131">
    <property type="entry name" value="Peptidase_S8_subtilisin-like"/>
</dbReference>
<keyword evidence="2 5" id="KW-0645">Protease</keyword>
<dbReference type="PROSITE" id="PS00137">
    <property type="entry name" value="SUBTILASE_HIS"/>
    <property type="match status" value="1"/>
</dbReference>
<evidence type="ECO:0000313" key="9">
    <source>
        <dbReference type="Proteomes" id="UP001431449"/>
    </source>
</evidence>
<dbReference type="InterPro" id="IPR001119">
    <property type="entry name" value="SLH_dom"/>
</dbReference>
<dbReference type="RefSeq" id="WP_248209535.1">
    <property type="nucleotide sequence ID" value="NZ_JALNMH010000009.1"/>
</dbReference>
<dbReference type="PANTHER" id="PTHR43806:SF65">
    <property type="entry name" value="SERINE PROTEASE APRX"/>
    <property type="match status" value="1"/>
</dbReference>
<comment type="caution">
    <text evidence="8">The sequence shown here is derived from an EMBL/GenBank/DDBJ whole genome shotgun (WGS) entry which is preliminary data.</text>
</comment>
<evidence type="ECO:0000256" key="5">
    <source>
        <dbReference type="PROSITE-ProRule" id="PRU01240"/>
    </source>
</evidence>
<dbReference type="PRINTS" id="PR00723">
    <property type="entry name" value="SUBTILISIN"/>
</dbReference>
<gene>
    <name evidence="8" type="ORF">M0G41_12055</name>
</gene>
<feature type="chain" id="PRO_5047410512" evidence="6">
    <location>
        <begin position="30"/>
        <end position="829"/>
    </location>
</feature>